<proteinExistence type="predicted"/>
<accession>A0ACB9SBW7</accession>
<organism evidence="1 2">
    <name type="scientific">Melastoma candidum</name>
    <dbReference type="NCBI Taxonomy" id="119954"/>
    <lineage>
        <taxon>Eukaryota</taxon>
        <taxon>Viridiplantae</taxon>
        <taxon>Streptophyta</taxon>
        <taxon>Embryophyta</taxon>
        <taxon>Tracheophyta</taxon>
        <taxon>Spermatophyta</taxon>
        <taxon>Magnoliopsida</taxon>
        <taxon>eudicotyledons</taxon>
        <taxon>Gunneridae</taxon>
        <taxon>Pentapetalae</taxon>
        <taxon>rosids</taxon>
        <taxon>malvids</taxon>
        <taxon>Myrtales</taxon>
        <taxon>Melastomataceae</taxon>
        <taxon>Melastomatoideae</taxon>
        <taxon>Melastomateae</taxon>
        <taxon>Melastoma</taxon>
    </lineage>
</organism>
<name>A0ACB9SBW7_9MYRT</name>
<sequence length="119" mass="13243">MYQPVPPQEFTHRPSPRSPGSPHQMHRGRGGPQRFDRSPHPGRSGGKGLGYRGGGSSPGKRLGPEWFFHKSMLQDPWKNLTPVLWKGVDFPVIGSDAPESSSSWMAKSIQTRKPRVTED</sequence>
<dbReference type="Proteomes" id="UP001057402">
    <property type="component" value="Chromosome 1"/>
</dbReference>
<comment type="caution">
    <text evidence="1">The sequence shown here is derived from an EMBL/GenBank/DDBJ whole genome shotgun (WGS) entry which is preliminary data.</text>
</comment>
<keyword evidence="2" id="KW-1185">Reference proteome</keyword>
<dbReference type="EMBL" id="CM042880">
    <property type="protein sequence ID" value="KAI4388690.1"/>
    <property type="molecule type" value="Genomic_DNA"/>
</dbReference>
<evidence type="ECO:0000313" key="2">
    <source>
        <dbReference type="Proteomes" id="UP001057402"/>
    </source>
</evidence>
<gene>
    <name evidence="1" type="ORF">MLD38_000996</name>
</gene>
<protein>
    <submittedName>
        <fullName evidence="1">Uncharacterized protein</fullName>
    </submittedName>
</protein>
<reference evidence="2" key="1">
    <citation type="journal article" date="2023" name="Front. Plant Sci.">
        <title>Chromosomal-level genome assembly of Melastoma candidum provides insights into trichome evolution.</title>
        <authorList>
            <person name="Zhong Y."/>
            <person name="Wu W."/>
            <person name="Sun C."/>
            <person name="Zou P."/>
            <person name="Liu Y."/>
            <person name="Dai S."/>
            <person name="Zhou R."/>
        </authorList>
    </citation>
    <scope>NUCLEOTIDE SEQUENCE [LARGE SCALE GENOMIC DNA]</scope>
</reference>
<evidence type="ECO:0000313" key="1">
    <source>
        <dbReference type="EMBL" id="KAI4388690.1"/>
    </source>
</evidence>